<dbReference type="GO" id="GO:0033617">
    <property type="term" value="P:mitochondrial respiratory chain complex IV assembly"/>
    <property type="evidence" value="ECO:0007669"/>
    <property type="project" value="TreeGrafter"/>
</dbReference>
<dbReference type="EMBL" id="MRVG01000004">
    <property type="protein sequence ID" value="PMB69840.1"/>
    <property type="molecule type" value="Genomic_DNA"/>
</dbReference>
<evidence type="ECO:0000256" key="2">
    <source>
        <dbReference type="ARBA" id="ARBA00009877"/>
    </source>
</evidence>
<dbReference type="PANTHER" id="PTHR12428:SF65">
    <property type="entry name" value="CYTOCHROME C OXIDASE ASSEMBLY PROTEIN COX18, MITOCHONDRIAL"/>
    <property type="match status" value="1"/>
</dbReference>
<sequence length="399" mass="44124">MSHIRRPFSGLLSPRLVTCRLRPSILSSSPCRQPHRRTIVNEALTPLVDSTAHVFTSIHAAGVPWYLTIPLVALGINVAVRLPMQLYMQSLDRRRNAIKPLLIAWSNRHASAPWSGPPDRKSVYVARQTEKSRKRLYKAWGVPLWKQFIPLSSMLPFVVVSEALRRLSGVSMFNSAAAVGASEAVVNAPGTVVDLSLHTGGCLWFTDLVAADAVLGLPLICSGLLAANLLSRMTVEQWRNVLIDRPSHETSTQRLLRGLEDSQQDNGQNDAENQQQTEALVTGRLLVSRRLTVLNVRLSGVVADVFNIVHNRVERLALLADNVRHLPKKHVQVAHALLNVANLLFALDDQRLLEIHLILLLQRGTVVAGSLAAVLHGPSRRDRGPFLVESFALQTLKFL</sequence>
<dbReference type="PANTHER" id="PTHR12428">
    <property type="entry name" value="OXA1"/>
    <property type="match status" value="1"/>
</dbReference>
<evidence type="ECO:0000256" key="1">
    <source>
        <dbReference type="ARBA" id="ARBA00004141"/>
    </source>
</evidence>
<proteinExistence type="inferred from homology"/>
<dbReference type="AlphaFoldDB" id="A0A2N6NRD5"/>
<dbReference type="GO" id="GO:0005743">
    <property type="term" value="C:mitochondrial inner membrane"/>
    <property type="evidence" value="ECO:0007669"/>
    <property type="project" value="TreeGrafter"/>
</dbReference>
<reference evidence="6 7" key="1">
    <citation type="journal article" date="2016" name="Appl. Microbiol. Biotechnol.">
        <title>Characterization of T-DNA insertion mutants with decreased virulence in the entomopathogenic fungus Beauveria bassiana JEF-007.</title>
        <authorList>
            <person name="Kim S."/>
            <person name="Lee S.J."/>
            <person name="Nai Y.S."/>
            <person name="Yu J.S."/>
            <person name="Lee M.R."/>
            <person name="Yang Y.T."/>
            <person name="Kim J.S."/>
        </authorList>
    </citation>
    <scope>NUCLEOTIDE SEQUENCE [LARGE SCALE GENOMIC DNA]</scope>
    <source>
        <strain evidence="6 7">JEF-007</strain>
    </source>
</reference>
<dbReference type="InterPro" id="IPR001708">
    <property type="entry name" value="YidC/ALB3/OXA1/COX18"/>
</dbReference>
<dbReference type="GO" id="GO:0032977">
    <property type="term" value="F:membrane insertase activity"/>
    <property type="evidence" value="ECO:0007669"/>
    <property type="project" value="InterPro"/>
</dbReference>
<comment type="caution">
    <text evidence="6">The sequence shown here is derived from an EMBL/GenBank/DDBJ whole genome shotgun (WGS) entry which is preliminary data.</text>
</comment>
<evidence type="ECO:0000256" key="3">
    <source>
        <dbReference type="ARBA" id="ARBA00022692"/>
    </source>
</evidence>
<dbReference type="Proteomes" id="UP000235728">
    <property type="component" value="Unassembled WGS sequence"/>
</dbReference>
<evidence type="ECO:0000256" key="4">
    <source>
        <dbReference type="ARBA" id="ARBA00022989"/>
    </source>
</evidence>
<name>A0A2N6NRD5_BEABA</name>
<keyword evidence="5" id="KW-0472">Membrane</keyword>
<protein>
    <submittedName>
        <fullName evidence="6">Mitochondrial inner membrane protein COX18</fullName>
    </submittedName>
</protein>
<keyword evidence="4" id="KW-1133">Transmembrane helix</keyword>
<comment type="subcellular location">
    <subcellularLocation>
        <location evidence="1">Membrane</location>
        <topology evidence="1">Multi-pass membrane protein</topology>
    </subcellularLocation>
</comment>
<accession>A0A2N6NRD5</accession>
<evidence type="ECO:0000313" key="6">
    <source>
        <dbReference type="EMBL" id="PMB69840.1"/>
    </source>
</evidence>
<gene>
    <name evidence="6" type="primary">COX18</name>
    <name evidence="6" type="ORF">BM221_004487</name>
</gene>
<dbReference type="GO" id="GO:0032979">
    <property type="term" value="P:protein insertion into mitochondrial inner membrane from matrix"/>
    <property type="evidence" value="ECO:0007669"/>
    <property type="project" value="TreeGrafter"/>
</dbReference>
<keyword evidence="3" id="KW-0812">Transmembrane</keyword>
<organism evidence="6 7">
    <name type="scientific">Beauveria bassiana</name>
    <name type="common">White muscardine disease fungus</name>
    <name type="synonym">Tritirachium shiotae</name>
    <dbReference type="NCBI Taxonomy" id="176275"/>
    <lineage>
        <taxon>Eukaryota</taxon>
        <taxon>Fungi</taxon>
        <taxon>Dikarya</taxon>
        <taxon>Ascomycota</taxon>
        <taxon>Pezizomycotina</taxon>
        <taxon>Sordariomycetes</taxon>
        <taxon>Hypocreomycetidae</taxon>
        <taxon>Hypocreales</taxon>
        <taxon>Cordycipitaceae</taxon>
        <taxon>Beauveria</taxon>
    </lineage>
</organism>
<comment type="similarity">
    <text evidence="2">Belongs to the OXA1/ALB3/YidC family.</text>
</comment>
<evidence type="ECO:0000313" key="7">
    <source>
        <dbReference type="Proteomes" id="UP000235728"/>
    </source>
</evidence>
<evidence type="ECO:0000256" key="5">
    <source>
        <dbReference type="ARBA" id="ARBA00023136"/>
    </source>
</evidence>